<dbReference type="GO" id="GO:0000175">
    <property type="term" value="F:3'-5'-RNA exonuclease activity"/>
    <property type="evidence" value="ECO:0007669"/>
    <property type="project" value="TreeGrafter"/>
</dbReference>
<dbReference type="GO" id="GO:0006402">
    <property type="term" value="P:mRNA catabolic process"/>
    <property type="evidence" value="ECO:0007669"/>
    <property type="project" value="TreeGrafter"/>
</dbReference>
<accession>A0A9P6HP22</accession>
<evidence type="ECO:0000259" key="1">
    <source>
        <dbReference type="SMART" id="SM00955"/>
    </source>
</evidence>
<dbReference type="GO" id="GO:0000932">
    <property type="term" value="C:P-body"/>
    <property type="evidence" value="ECO:0007669"/>
    <property type="project" value="TreeGrafter"/>
</dbReference>
<name>A0A9P6HP22_9AGAM</name>
<dbReference type="PANTHER" id="PTHR23355">
    <property type="entry name" value="RIBONUCLEASE"/>
    <property type="match status" value="1"/>
</dbReference>
<protein>
    <recommendedName>
        <fullName evidence="1">RNB domain-containing protein</fullName>
    </recommendedName>
</protein>
<dbReference type="PANTHER" id="PTHR23355:SF65">
    <property type="entry name" value="EXORIBONUCLEASE CYT-4, PUTATIVE (AFU_ORTHOLOGUE AFUA_7G01550)-RELATED"/>
    <property type="match status" value="1"/>
</dbReference>
<reference evidence="2" key="2">
    <citation type="submission" date="2020-11" db="EMBL/GenBank/DDBJ databases">
        <authorList>
            <consortium name="DOE Joint Genome Institute"/>
            <person name="Kuo A."/>
            <person name="Miyauchi S."/>
            <person name="Kiss E."/>
            <person name="Drula E."/>
            <person name="Kohler A."/>
            <person name="Sanchez-Garcia M."/>
            <person name="Andreopoulos B."/>
            <person name="Barry K.W."/>
            <person name="Bonito G."/>
            <person name="Buee M."/>
            <person name="Carver A."/>
            <person name="Chen C."/>
            <person name="Cichocki N."/>
            <person name="Clum A."/>
            <person name="Culley D."/>
            <person name="Crous P.W."/>
            <person name="Fauchery L."/>
            <person name="Girlanda M."/>
            <person name="Hayes R."/>
            <person name="Keri Z."/>
            <person name="Labutti K."/>
            <person name="Lipzen A."/>
            <person name="Lombard V."/>
            <person name="Magnuson J."/>
            <person name="Maillard F."/>
            <person name="Morin E."/>
            <person name="Murat C."/>
            <person name="Nolan M."/>
            <person name="Ohm R."/>
            <person name="Pangilinan J."/>
            <person name="Pereira M."/>
            <person name="Perotto S."/>
            <person name="Peter M."/>
            <person name="Riley R."/>
            <person name="Sitrit Y."/>
            <person name="Stielow B."/>
            <person name="Szollosi G."/>
            <person name="Zifcakova L."/>
            <person name="Stursova M."/>
            <person name="Spatafora J.W."/>
            <person name="Tedersoo L."/>
            <person name="Vaario L.-M."/>
            <person name="Yamada A."/>
            <person name="Yan M."/>
            <person name="Wang P."/>
            <person name="Xu J."/>
            <person name="Bruns T."/>
            <person name="Baldrian P."/>
            <person name="Vilgalys R."/>
            <person name="Henrissat B."/>
            <person name="Grigoriev I.V."/>
            <person name="Hibbett D."/>
            <person name="Nagy L.G."/>
            <person name="Martin F.M."/>
        </authorList>
    </citation>
    <scope>NUCLEOTIDE SEQUENCE</scope>
    <source>
        <strain evidence="2">UH-Tt-Lm1</strain>
    </source>
</reference>
<dbReference type="EMBL" id="WIUZ02000002">
    <property type="protein sequence ID" value="KAF9790706.1"/>
    <property type="molecule type" value="Genomic_DNA"/>
</dbReference>
<comment type="caution">
    <text evidence="2">The sequence shown here is derived from an EMBL/GenBank/DDBJ whole genome shotgun (WGS) entry which is preliminary data.</text>
</comment>
<evidence type="ECO:0000313" key="3">
    <source>
        <dbReference type="Proteomes" id="UP000736335"/>
    </source>
</evidence>
<dbReference type="OrthoDB" id="2285229at2759"/>
<evidence type="ECO:0000313" key="2">
    <source>
        <dbReference type="EMBL" id="KAF9790706.1"/>
    </source>
</evidence>
<dbReference type="InterPro" id="IPR001900">
    <property type="entry name" value="RNase_II/R"/>
</dbReference>
<dbReference type="SUPFAM" id="SSF50249">
    <property type="entry name" value="Nucleic acid-binding proteins"/>
    <property type="match status" value="1"/>
</dbReference>
<gene>
    <name evidence="2" type="ORF">BJ322DRAFT_1104361</name>
</gene>
<dbReference type="GO" id="GO:0003723">
    <property type="term" value="F:RNA binding"/>
    <property type="evidence" value="ECO:0007669"/>
    <property type="project" value="InterPro"/>
</dbReference>
<dbReference type="Pfam" id="PF00773">
    <property type="entry name" value="RNB"/>
    <property type="match status" value="1"/>
</dbReference>
<proteinExistence type="predicted"/>
<dbReference type="Proteomes" id="UP000736335">
    <property type="component" value="Unassembled WGS sequence"/>
</dbReference>
<keyword evidence="3" id="KW-1185">Reference proteome</keyword>
<dbReference type="SMART" id="SM00955">
    <property type="entry name" value="RNB"/>
    <property type="match status" value="1"/>
</dbReference>
<feature type="domain" description="RNB" evidence="1">
    <location>
        <begin position="365"/>
        <end position="724"/>
    </location>
</feature>
<dbReference type="InterPro" id="IPR012340">
    <property type="entry name" value="NA-bd_OB-fold"/>
</dbReference>
<dbReference type="AlphaFoldDB" id="A0A9P6HP22"/>
<sequence>MDVDGDELFDTDVADQISPKGSFLEVRRANAVLHAVALGPHYSGRTQQVLTLTTTGEALAFNHSDIMLCIPDFLPEKLADACGLLRLHSSQTELVARTRVLERLRSADAKIELAVRYVDNRAARFYHYLKSDNPHQWRKVDVNMAAKFYDRPGNTCTPMAIKIAVHKHLMDHPRNFVAHPTAYRATQTFLVRPSAQVKNIFEVTEWMRVDGGRVLDEFCDRVKVVLEQVKALRQQSTLTTPHEIQTNYKCTITDTDREILRFLLDAYHIQRLTQFNPHSLPTSYILKRLGVLDDTQWPVNILGPLQQLLTDLGVFTPWTDSVSIAAHIECLAHQPVVKPIRAPAYPRQPLGPEDFYKSDPLEALRHDFGYLPVYVIDDPSASELDDGISIEPIENQPDNHWVHVHVADPTALLPPTHILADRARELSESSYSAHGINQMLPRSKFERFSLGHTAANKEPQQVMTYSFKVDRAGDLIDYKVQAAIVKNIHILTYDAVDAALGLPSVSPTYPFKLPDLSLPSHRPIETRHTERLRLLLEVSSRMIANRARLPIFSFSLPSSEIRFANPIPAHLPSPSQQADLSTLRDLKLYNGFPDMMYFVNSPESSTRGSRAMISEFMKAACRVASRFGVETGTPLVRRHGAEPFGPDAAAIKKLIASRDDYGIVDEYEAARCSVSLPRSVNTLTPKCHWSMGIPDGEGYVRVTSPLRRYADLVAHWQIKQALLAMSDPARYPKGKRTVFGEEWLTQYARELTFRDRERKRMNLVSREYWTGKFIKRWLDGEIKSETLDPKTAVFEARPGAMVVREQGGNHRMRSMVTQLGLWGDITQDDALEVGSRVKVRIASVQMGARPKIKLQAV</sequence>
<organism evidence="2 3">
    <name type="scientific">Thelephora terrestris</name>
    <dbReference type="NCBI Taxonomy" id="56493"/>
    <lineage>
        <taxon>Eukaryota</taxon>
        <taxon>Fungi</taxon>
        <taxon>Dikarya</taxon>
        <taxon>Basidiomycota</taxon>
        <taxon>Agaricomycotina</taxon>
        <taxon>Agaricomycetes</taxon>
        <taxon>Thelephorales</taxon>
        <taxon>Thelephoraceae</taxon>
        <taxon>Thelephora</taxon>
    </lineage>
</organism>
<dbReference type="InterPro" id="IPR050180">
    <property type="entry name" value="RNR_Ribonuclease"/>
</dbReference>
<reference evidence="2" key="1">
    <citation type="journal article" date="2020" name="Nat. Commun.">
        <title>Large-scale genome sequencing of mycorrhizal fungi provides insights into the early evolution of symbiotic traits.</title>
        <authorList>
            <person name="Miyauchi S."/>
            <person name="Kiss E."/>
            <person name="Kuo A."/>
            <person name="Drula E."/>
            <person name="Kohler A."/>
            <person name="Sanchez-Garcia M."/>
            <person name="Morin E."/>
            <person name="Andreopoulos B."/>
            <person name="Barry K.W."/>
            <person name="Bonito G."/>
            <person name="Buee M."/>
            <person name="Carver A."/>
            <person name="Chen C."/>
            <person name="Cichocki N."/>
            <person name="Clum A."/>
            <person name="Culley D."/>
            <person name="Crous P.W."/>
            <person name="Fauchery L."/>
            <person name="Girlanda M."/>
            <person name="Hayes R.D."/>
            <person name="Keri Z."/>
            <person name="LaButti K."/>
            <person name="Lipzen A."/>
            <person name="Lombard V."/>
            <person name="Magnuson J."/>
            <person name="Maillard F."/>
            <person name="Murat C."/>
            <person name="Nolan M."/>
            <person name="Ohm R.A."/>
            <person name="Pangilinan J."/>
            <person name="Pereira M.F."/>
            <person name="Perotto S."/>
            <person name="Peter M."/>
            <person name="Pfister S."/>
            <person name="Riley R."/>
            <person name="Sitrit Y."/>
            <person name="Stielow J.B."/>
            <person name="Szollosi G."/>
            <person name="Zifcakova L."/>
            <person name="Stursova M."/>
            <person name="Spatafora J.W."/>
            <person name="Tedersoo L."/>
            <person name="Vaario L.M."/>
            <person name="Yamada A."/>
            <person name="Yan M."/>
            <person name="Wang P."/>
            <person name="Xu J."/>
            <person name="Bruns T."/>
            <person name="Baldrian P."/>
            <person name="Vilgalys R."/>
            <person name="Dunand C."/>
            <person name="Henrissat B."/>
            <person name="Grigoriev I.V."/>
            <person name="Hibbett D."/>
            <person name="Nagy L.G."/>
            <person name="Martin F.M."/>
        </authorList>
    </citation>
    <scope>NUCLEOTIDE SEQUENCE</scope>
    <source>
        <strain evidence="2">UH-Tt-Lm1</strain>
    </source>
</reference>